<protein>
    <submittedName>
        <fullName evidence="1">Uncharacterized protein</fullName>
    </submittedName>
</protein>
<accession>A0A0F9JYM4</accession>
<dbReference type="EMBL" id="LAZR01009068">
    <property type="protein sequence ID" value="KKM74884.1"/>
    <property type="molecule type" value="Genomic_DNA"/>
</dbReference>
<organism evidence="1">
    <name type="scientific">marine sediment metagenome</name>
    <dbReference type="NCBI Taxonomy" id="412755"/>
    <lineage>
        <taxon>unclassified sequences</taxon>
        <taxon>metagenomes</taxon>
        <taxon>ecological metagenomes</taxon>
    </lineage>
</organism>
<comment type="caution">
    <text evidence="1">The sequence shown here is derived from an EMBL/GenBank/DDBJ whole genome shotgun (WGS) entry which is preliminary data.</text>
</comment>
<dbReference type="AlphaFoldDB" id="A0A0F9JYM4"/>
<evidence type="ECO:0000313" key="1">
    <source>
        <dbReference type="EMBL" id="KKM74884.1"/>
    </source>
</evidence>
<name>A0A0F9JYM4_9ZZZZ</name>
<reference evidence="1" key="1">
    <citation type="journal article" date="2015" name="Nature">
        <title>Complex archaea that bridge the gap between prokaryotes and eukaryotes.</title>
        <authorList>
            <person name="Spang A."/>
            <person name="Saw J.H."/>
            <person name="Jorgensen S.L."/>
            <person name="Zaremba-Niedzwiedzka K."/>
            <person name="Martijn J."/>
            <person name="Lind A.E."/>
            <person name="van Eijk R."/>
            <person name="Schleper C."/>
            <person name="Guy L."/>
            <person name="Ettema T.J."/>
        </authorList>
    </citation>
    <scope>NUCLEOTIDE SEQUENCE</scope>
</reference>
<sequence length="65" mass="7433">MSELAQIIYTIEGIPHDLNALFNNFTDTFTKKDFLLILSISLLRNLNISFCSGVRFLMQLAQIPK</sequence>
<proteinExistence type="predicted"/>
<gene>
    <name evidence="1" type="ORF">LCGC14_1395880</name>
</gene>